<reference evidence="1" key="1">
    <citation type="submission" date="2021-06" db="EMBL/GenBank/DDBJ databases">
        <authorList>
            <person name="Hodson N. C."/>
            <person name="Mongue J. A."/>
            <person name="Jaron S. K."/>
        </authorList>
    </citation>
    <scope>NUCLEOTIDE SEQUENCE</scope>
</reference>
<dbReference type="Proteomes" id="UP000708208">
    <property type="component" value="Unassembled WGS sequence"/>
</dbReference>
<sequence>MFFGLVSSPVTYLLGTPKRKYRIEDAIRTQPLFLPSPSKKAGRSLSHPFDFLWYNQTVKEDEPEVENPFPEFIDSVFYFLPEYDENCRKLMVCHSHGFLSLMPTYFVQIYRVFSSTMMGIPMDYQNAIQVGLEDQGSCSKVFHNCTTDLSSMAKSALLGIILGDVEPSMYSDFTYD</sequence>
<protein>
    <submittedName>
        <fullName evidence="1">Uncharacterized protein</fullName>
    </submittedName>
</protein>
<dbReference type="AlphaFoldDB" id="A0A8J2KRZ1"/>
<gene>
    <name evidence="1" type="ORF">AFUS01_LOCUS28893</name>
</gene>
<keyword evidence="2" id="KW-1185">Reference proteome</keyword>
<organism evidence="1 2">
    <name type="scientific">Allacma fusca</name>
    <dbReference type="NCBI Taxonomy" id="39272"/>
    <lineage>
        <taxon>Eukaryota</taxon>
        <taxon>Metazoa</taxon>
        <taxon>Ecdysozoa</taxon>
        <taxon>Arthropoda</taxon>
        <taxon>Hexapoda</taxon>
        <taxon>Collembola</taxon>
        <taxon>Symphypleona</taxon>
        <taxon>Sminthuridae</taxon>
        <taxon>Allacma</taxon>
    </lineage>
</organism>
<evidence type="ECO:0000313" key="2">
    <source>
        <dbReference type="Proteomes" id="UP000708208"/>
    </source>
</evidence>
<name>A0A8J2KRZ1_9HEXA</name>
<accession>A0A8J2KRZ1</accession>
<dbReference type="EMBL" id="CAJVCH010419432">
    <property type="protein sequence ID" value="CAG7818387.1"/>
    <property type="molecule type" value="Genomic_DNA"/>
</dbReference>
<proteinExistence type="predicted"/>
<evidence type="ECO:0000313" key="1">
    <source>
        <dbReference type="EMBL" id="CAG7818387.1"/>
    </source>
</evidence>
<comment type="caution">
    <text evidence="1">The sequence shown here is derived from an EMBL/GenBank/DDBJ whole genome shotgun (WGS) entry which is preliminary data.</text>
</comment>